<protein>
    <recommendedName>
        <fullName evidence="1">MftR C-terminal domain-containing protein</fullName>
    </recommendedName>
</protein>
<evidence type="ECO:0000313" key="3">
    <source>
        <dbReference type="Proteomes" id="UP000664164"/>
    </source>
</evidence>
<comment type="caution">
    <text evidence="2">The sequence shown here is derived from an EMBL/GenBank/DDBJ whole genome shotgun (WGS) entry which is preliminary data.</text>
</comment>
<sequence length="127" mass="14402">MPWGEFVRDTFANRPADEPVWDSLRISYEALLGLSESHGERQKRIMRVLTSTASLRARNLEKHLAWAQMLTPLVAGRLHGMDRQLRALTIVQASLACFDIALTSWADPDENRPPATLLAISFHELKH</sequence>
<evidence type="ECO:0000259" key="1">
    <source>
        <dbReference type="Pfam" id="PF17754"/>
    </source>
</evidence>
<dbReference type="Gene3D" id="1.10.357.10">
    <property type="entry name" value="Tetracycline Repressor, domain 2"/>
    <property type="match status" value="1"/>
</dbReference>
<organism evidence="2 3">
    <name type="scientific">Arthrobacter cavernae</name>
    <dbReference type="NCBI Taxonomy" id="2817681"/>
    <lineage>
        <taxon>Bacteria</taxon>
        <taxon>Bacillati</taxon>
        <taxon>Actinomycetota</taxon>
        <taxon>Actinomycetes</taxon>
        <taxon>Micrococcales</taxon>
        <taxon>Micrococcaceae</taxon>
        <taxon>Arthrobacter</taxon>
    </lineage>
</organism>
<dbReference type="EMBL" id="JAFNLL010000068">
    <property type="protein sequence ID" value="MBO1269901.1"/>
    <property type="molecule type" value="Genomic_DNA"/>
</dbReference>
<reference evidence="2" key="1">
    <citation type="submission" date="2021-03" db="EMBL/GenBank/DDBJ databases">
        <title>A new species, PO-11, isolated from a karst cave deposit.</title>
        <authorList>
            <person name="Zhaoxiaoyong W."/>
        </authorList>
    </citation>
    <scope>NUCLEOTIDE SEQUENCE</scope>
    <source>
        <strain evidence="2">PO-11</strain>
    </source>
</reference>
<proteinExistence type="predicted"/>
<dbReference type="Pfam" id="PF17754">
    <property type="entry name" value="TetR_C_14"/>
    <property type="match status" value="1"/>
</dbReference>
<name>A0A939HHA3_9MICC</name>
<keyword evidence="3" id="KW-1185">Reference proteome</keyword>
<dbReference type="Proteomes" id="UP000664164">
    <property type="component" value="Unassembled WGS sequence"/>
</dbReference>
<gene>
    <name evidence="2" type="ORF">J1902_18390</name>
</gene>
<dbReference type="AlphaFoldDB" id="A0A939HHA3"/>
<accession>A0A939HHA3</accession>
<feature type="domain" description="MftR C-terminal" evidence="1">
    <location>
        <begin position="19"/>
        <end position="125"/>
    </location>
</feature>
<dbReference type="InterPro" id="IPR041347">
    <property type="entry name" value="MftR_C"/>
</dbReference>
<evidence type="ECO:0000313" key="2">
    <source>
        <dbReference type="EMBL" id="MBO1269901.1"/>
    </source>
</evidence>